<dbReference type="Proteomes" id="UP000028511">
    <property type="component" value="Unassembled WGS sequence"/>
</dbReference>
<dbReference type="HOGENOM" id="CLU_1730717_0_0_6"/>
<dbReference type="CDD" id="cd00093">
    <property type="entry name" value="HTH_XRE"/>
    <property type="match status" value="1"/>
</dbReference>
<organism evidence="2">
    <name type="scientific">Xenorhabdus bovienii str. puntauvense</name>
    <dbReference type="NCBI Taxonomy" id="1398201"/>
    <lineage>
        <taxon>Bacteria</taxon>
        <taxon>Pseudomonadati</taxon>
        <taxon>Pseudomonadota</taxon>
        <taxon>Gammaproteobacteria</taxon>
        <taxon>Enterobacterales</taxon>
        <taxon>Morganellaceae</taxon>
        <taxon>Xenorhabdus</taxon>
    </lineage>
</organism>
<evidence type="ECO:0000313" key="2">
    <source>
        <dbReference type="EMBL" id="CDG95796.1"/>
    </source>
</evidence>
<evidence type="ECO:0000259" key="1">
    <source>
        <dbReference type="SMART" id="SM00530"/>
    </source>
</evidence>
<name>A0A077N141_XENBV</name>
<proteinExistence type="predicted"/>
<reference evidence="2" key="1">
    <citation type="submission" date="2013-07" db="EMBL/GenBank/DDBJ databases">
        <title>Sub-species coevolution in mutualistic symbiosis.</title>
        <authorList>
            <person name="Murfin K."/>
            <person name="Klassen J."/>
            <person name="Lee M."/>
            <person name="Forst S."/>
            <person name="Stock P."/>
            <person name="Goodrich-Blair H."/>
        </authorList>
    </citation>
    <scope>NUCLEOTIDE SEQUENCE [LARGE SCALE GENOMIC DNA]</scope>
    <source>
        <strain evidence="2">Puntauvense</strain>
    </source>
</reference>
<accession>A0A077N141</accession>
<dbReference type="RefSeq" id="WP_038212593.1">
    <property type="nucleotide sequence ID" value="NZ_CAWLWN010000015.1"/>
</dbReference>
<dbReference type="EMBL" id="CBSW010000068">
    <property type="protein sequence ID" value="CDG95796.1"/>
    <property type="molecule type" value="Genomic_DNA"/>
</dbReference>
<dbReference type="InterPro" id="IPR001387">
    <property type="entry name" value="Cro/C1-type_HTH"/>
</dbReference>
<dbReference type="SMART" id="SM00530">
    <property type="entry name" value="HTH_XRE"/>
    <property type="match status" value="1"/>
</dbReference>
<protein>
    <recommendedName>
        <fullName evidence="1">HTH cro/C1-type domain-containing protein</fullName>
    </recommendedName>
</protein>
<sequence length="159" mass="17284">MTKSDVLTKNVQHLIKKYRIGSLTALSEHLGMSQSTFHRLVSGEMPDPKYSTVKTLAKFFNVSVTDLMEGDLSVIDGDSSFTDIDSTTDSDTPQAENKKPTTTLGIANTVMQAIEPAVIEVVKHKIMSGASREDAISAAEITAEAITKGMTFMLKDLRT</sequence>
<dbReference type="SUPFAM" id="SSF47413">
    <property type="entry name" value="lambda repressor-like DNA-binding domains"/>
    <property type="match status" value="1"/>
</dbReference>
<gene>
    <name evidence="2" type="ORF">XBP1_160006</name>
</gene>
<dbReference type="AlphaFoldDB" id="A0A077N141"/>
<dbReference type="GO" id="GO:0003677">
    <property type="term" value="F:DNA binding"/>
    <property type="evidence" value="ECO:0007669"/>
    <property type="project" value="InterPro"/>
</dbReference>
<feature type="domain" description="HTH cro/C1-type" evidence="1">
    <location>
        <begin position="10"/>
        <end position="67"/>
    </location>
</feature>
<comment type="caution">
    <text evidence="2">The sequence shown here is derived from an EMBL/GenBank/DDBJ whole genome shotgun (WGS) entry which is preliminary data.</text>
</comment>
<dbReference type="InterPro" id="IPR010982">
    <property type="entry name" value="Lambda_DNA-bd_dom_sf"/>
</dbReference>
<dbReference type="Gene3D" id="1.10.260.40">
    <property type="entry name" value="lambda repressor-like DNA-binding domains"/>
    <property type="match status" value="1"/>
</dbReference>
<dbReference type="Pfam" id="PF13443">
    <property type="entry name" value="HTH_26"/>
    <property type="match status" value="1"/>
</dbReference>